<keyword evidence="1" id="KW-0472">Membrane</keyword>
<feature type="transmembrane region" description="Helical" evidence="1">
    <location>
        <begin position="116"/>
        <end position="135"/>
    </location>
</feature>
<keyword evidence="1" id="KW-1133">Transmembrane helix</keyword>
<evidence type="ECO:0000256" key="1">
    <source>
        <dbReference type="SAM" id="Phobius"/>
    </source>
</evidence>
<organism evidence="2 3">
    <name type="scientific">Cohnella hashimotonis</name>
    <dbReference type="NCBI Taxonomy" id="2826895"/>
    <lineage>
        <taxon>Bacteria</taxon>
        <taxon>Bacillati</taxon>
        <taxon>Bacillota</taxon>
        <taxon>Bacilli</taxon>
        <taxon>Bacillales</taxon>
        <taxon>Paenibacillaceae</taxon>
        <taxon>Cohnella</taxon>
    </lineage>
</organism>
<protein>
    <recommendedName>
        <fullName evidence="4">O-antigen ligase domain-containing protein</fullName>
    </recommendedName>
</protein>
<feature type="transmembrane region" description="Helical" evidence="1">
    <location>
        <begin position="63"/>
        <end position="86"/>
    </location>
</feature>
<keyword evidence="1" id="KW-0812">Transmembrane</keyword>
<keyword evidence="3" id="KW-1185">Reference proteome</keyword>
<comment type="caution">
    <text evidence="2">The sequence shown here is derived from an EMBL/GenBank/DDBJ whole genome shotgun (WGS) entry which is preliminary data.</text>
</comment>
<evidence type="ECO:0008006" key="4">
    <source>
        <dbReference type="Google" id="ProtNLM"/>
    </source>
</evidence>
<feature type="transmembrane region" description="Helical" evidence="1">
    <location>
        <begin position="346"/>
        <end position="376"/>
    </location>
</feature>
<feature type="transmembrane region" description="Helical" evidence="1">
    <location>
        <begin position="236"/>
        <end position="254"/>
    </location>
</feature>
<evidence type="ECO:0000313" key="3">
    <source>
        <dbReference type="Proteomes" id="UP001161691"/>
    </source>
</evidence>
<feature type="transmembrane region" description="Helical" evidence="1">
    <location>
        <begin position="23"/>
        <end position="51"/>
    </location>
</feature>
<accession>A0ABT6TTZ7</accession>
<sequence length="393" mass="44843">MTTYSINHLTEQSSVKVGFREQLLILLLFIFGLNIPSYSSISLLCAAVITILLRNKIILKQGILLDTSILFLFSFLYISIGAYYKLFPIADMKNGLLFVGSYLVGYFFAQQFRNIKLAIMIPLSGFVVFAFMSTYTESKSIGTFPIAHRSAHSYWSPDVVINGPVYGIYFSLGMAAISLLFTNIKLRYKMLVLLLPIMSIYGNSALLNRTPMYIGFIVIISCLSIYFFNKKLKLRDYFAFSVVLLLLFYVYNRYTSFITNSDILQRIFSEELQSSRYTLWKEGFVGLIMHPLGGLKTELEGNFTHNFWLDIGNYVGVFPVILIIVFQIRHASSILKLIKANIERYLIVSLFIAIFVSSFVEPVLIASPVFVAYILYVCGYLKTIQMEQENLLT</sequence>
<dbReference type="RefSeq" id="WP_282913182.1">
    <property type="nucleotide sequence ID" value="NZ_JAGRPV010000002.1"/>
</dbReference>
<proteinExistence type="predicted"/>
<feature type="transmembrane region" description="Helical" evidence="1">
    <location>
        <begin position="188"/>
        <end position="206"/>
    </location>
</feature>
<dbReference type="Proteomes" id="UP001161691">
    <property type="component" value="Unassembled WGS sequence"/>
</dbReference>
<dbReference type="EMBL" id="JAGRPV010000002">
    <property type="protein sequence ID" value="MDI4650332.1"/>
    <property type="molecule type" value="Genomic_DNA"/>
</dbReference>
<name>A0ABT6TTZ7_9BACL</name>
<reference evidence="2" key="1">
    <citation type="submission" date="2023-04" db="EMBL/GenBank/DDBJ databases">
        <title>Comparative genomic analysis of Cohnella hashimotonis sp. nov., isolated from the International Space Station.</title>
        <authorList>
            <person name="Venkateswaran K."/>
            <person name="Simpson A."/>
        </authorList>
    </citation>
    <scope>NUCLEOTIDE SEQUENCE</scope>
    <source>
        <strain evidence="2">F6_2S_P_1</strain>
    </source>
</reference>
<feature type="transmembrane region" description="Helical" evidence="1">
    <location>
        <begin position="163"/>
        <end position="181"/>
    </location>
</feature>
<feature type="transmembrane region" description="Helical" evidence="1">
    <location>
        <begin position="307"/>
        <end position="326"/>
    </location>
</feature>
<feature type="transmembrane region" description="Helical" evidence="1">
    <location>
        <begin position="212"/>
        <end position="229"/>
    </location>
</feature>
<evidence type="ECO:0000313" key="2">
    <source>
        <dbReference type="EMBL" id="MDI4650332.1"/>
    </source>
</evidence>
<gene>
    <name evidence="2" type="ORF">KB449_35710</name>
</gene>